<dbReference type="PANTHER" id="PTHR12542:SF142">
    <property type="entry name" value="EXOCYST SUBUNIT EXO70 FAMILY PROTEIN"/>
    <property type="match status" value="1"/>
</dbReference>
<evidence type="ECO:0000256" key="2">
    <source>
        <dbReference type="ARBA" id="ARBA00022448"/>
    </source>
</evidence>
<dbReference type="OrthoDB" id="1922221at2759"/>
<dbReference type="InterPro" id="IPR016159">
    <property type="entry name" value="Cullin_repeat-like_dom_sf"/>
</dbReference>
<evidence type="ECO:0000313" key="6">
    <source>
        <dbReference type="EMBL" id="KAF3973982.1"/>
    </source>
</evidence>
<dbReference type="SUPFAM" id="SSF74788">
    <property type="entry name" value="Cullin repeat-like"/>
    <property type="match status" value="1"/>
</dbReference>
<accession>A0A8J4RXQ2</accession>
<keyword evidence="7" id="KW-1185">Reference proteome</keyword>
<gene>
    <name evidence="6" type="ORF">CMV_002653</name>
</gene>
<keyword evidence="3" id="KW-0268">Exocytosis</keyword>
<sequence length="620" mass="70518">MSMTTVTGINTAQHIVQSLNTPVRADEDDEDNLIDPEAVDELREIETRMVRQVYRERSVSLVAGSFFPSAKSEAGSGSWDWNETNPGSPLNISSLFPSNKSETDSSPEFSRSNSDSIMSIFLPATSPIDSPENYEIIVRSRSIPSYSIMSIFPPAMSEIGSPDNYEIIFRNPSIPSYYHFFPPDMSDTDSYGSSTPNHQLSIPSLYLPPNDSETDNSSSLVNGISLDERVVILEIKKLSVREVQKIKWNLLDKKMEKWIQAVKILVRLILSGEKSLSDQIFSGTDEIKEIRFNETVKGCVMRLLDFGKAVASGRRLPENLFRILEMYDVMAKALAQMEGLITDDVVISEAREVLTELGEAASWKFPELENAMQNESSVKGMQSGGIHPLTQYVMNYVQLILDYSDTMNLLEIGEDDDSDDHLKLTPVARRVLVLITSLLSNLEEKSKLYKDRALQYIFLMNNILYIVEEVKGSDDLMSLFGDDWVCERFGQTRQYVMNYLRASWTYPLYCLKNEGIGNSSQISRVALKERFKNFNLCFEETYRVQTAWKVPDDQLREELRISISEKVIPAYRSFMGRFRNLVESGRHAGKYIKYTAEDLEGYLLDLFEGSPRVLQKKYIG</sequence>
<keyword evidence="2 3" id="KW-0813">Transport</keyword>
<evidence type="ECO:0000259" key="5">
    <source>
        <dbReference type="Pfam" id="PF03081"/>
    </source>
</evidence>
<keyword evidence="3" id="KW-0653">Protein transport</keyword>
<dbReference type="EMBL" id="JRKL02000194">
    <property type="protein sequence ID" value="KAF3973982.1"/>
    <property type="molecule type" value="Genomic_DNA"/>
</dbReference>
<dbReference type="Proteomes" id="UP000737018">
    <property type="component" value="Unassembled WGS sequence"/>
</dbReference>
<dbReference type="GO" id="GO:0015031">
    <property type="term" value="P:protein transport"/>
    <property type="evidence" value="ECO:0007669"/>
    <property type="project" value="UniProtKB-KW"/>
</dbReference>
<dbReference type="GO" id="GO:0000145">
    <property type="term" value="C:exocyst"/>
    <property type="evidence" value="ECO:0007669"/>
    <property type="project" value="InterPro"/>
</dbReference>
<dbReference type="GO" id="GO:0006887">
    <property type="term" value="P:exocytosis"/>
    <property type="evidence" value="ECO:0007669"/>
    <property type="project" value="UniProtKB-KW"/>
</dbReference>
<dbReference type="InterPro" id="IPR046364">
    <property type="entry name" value="Exo70_C"/>
</dbReference>
<evidence type="ECO:0000256" key="3">
    <source>
        <dbReference type="RuleBase" id="RU365026"/>
    </source>
</evidence>
<evidence type="ECO:0000256" key="4">
    <source>
        <dbReference type="SAM" id="MobiDB-lite"/>
    </source>
</evidence>
<proteinExistence type="inferred from homology"/>
<name>A0A8J4RXQ2_9ROSI</name>
<dbReference type="PANTHER" id="PTHR12542">
    <property type="entry name" value="EXOCYST COMPLEX PROTEIN EXO70"/>
    <property type="match status" value="1"/>
</dbReference>
<dbReference type="InterPro" id="IPR004140">
    <property type="entry name" value="Exo70"/>
</dbReference>
<reference evidence="6" key="1">
    <citation type="submission" date="2020-03" db="EMBL/GenBank/DDBJ databases">
        <title>Castanea mollissima Vanexum genome sequencing.</title>
        <authorList>
            <person name="Staton M."/>
        </authorList>
    </citation>
    <scope>NUCLEOTIDE SEQUENCE</scope>
    <source>
        <tissue evidence="6">Leaf</tissue>
    </source>
</reference>
<feature type="domain" description="Exocyst complex subunit Exo70 C-terminal" evidence="5">
    <location>
        <begin position="257"/>
        <end position="605"/>
    </location>
</feature>
<dbReference type="GO" id="GO:0005546">
    <property type="term" value="F:phosphatidylinositol-4,5-bisphosphate binding"/>
    <property type="evidence" value="ECO:0007669"/>
    <property type="project" value="InterPro"/>
</dbReference>
<comment type="function">
    <text evidence="3">Component of the exocyst complex.</text>
</comment>
<dbReference type="Pfam" id="PF03081">
    <property type="entry name" value="Exo70_C"/>
    <property type="match status" value="1"/>
</dbReference>
<dbReference type="AlphaFoldDB" id="A0A8J4RXQ2"/>
<comment type="caution">
    <text evidence="6">The sequence shown here is derived from an EMBL/GenBank/DDBJ whole genome shotgun (WGS) entry which is preliminary data.</text>
</comment>
<organism evidence="6 7">
    <name type="scientific">Castanea mollissima</name>
    <name type="common">Chinese chestnut</name>
    <dbReference type="NCBI Taxonomy" id="60419"/>
    <lineage>
        <taxon>Eukaryota</taxon>
        <taxon>Viridiplantae</taxon>
        <taxon>Streptophyta</taxon>
        <taxon>Embryophyta</taxon>
        <taxon>Tracheophyta</taxon>
        <taxon>Spermatophyta</taxon>
        <taxon>Magnoliopsida</taxon>
        <taxon>eudicotyledons</taxon>
        <taxon>Gunneridae</taxon>
        <taxon>Pentapetalae</taxon>
        <taxon>rosids</taxon>
        <taxon>fabids</taxon>
        <taxon>Fagales</taxon>
        <taxon>Fagaceae</taxon>
        <taxon>Castanea</taxon>
    </lineage>
</organism>
<evidence type="ECO:0000313" key="7">
    <source>
        <dbReference type="Proteomes" id="UP000737018"/>
    </source>
</evidence>
<comment type="similarity">
    <text evidence="1 3">Belongs to the EXO70 family.</text>
</comment>
<evidence type="ECO:0000256" key="1">
    <source>
        <dbReference type="ARBA" id="ARBA00006756"/>
    </source>
</evidence>
<feature type="region of interest" description="Disordered" evidence="4">
    <location>
        <begin position="90"/>
        <end position="112"/>
    </location>
</feature>
<dbReference type="Gene3D" id="1.20.1280.170">
    <property type="entry name" value="Exocyst complex component Exo70"/>
    <property type="match status" value="1"/>
</dbReference>
<protein>
    <recommendedName>
        <fullName evidence="3">Exocyst subunit Exo70 family protein</fullName>
    </recommendedName>
</protein>